<organism evidence="1 2">
    <name type="scientific">Niabella soli DSM 19437</name>
    <dbReference type="NCBI Taxonomy" id="929713"/>
    <lineage>
        <taxon>Bacteria</taxon>
        <taxon>Pseudomonadati</taxon>
        <taxon>Bacteroidota</taxon>
        <taxon>Chitinophagia</taxon>
        <taxon>Chitinophagales</taxon>
        <taxon>Chitinophagaceae</taxon>
        <taxon>Niabella</taxon>
    </lineage>
</organism>
<name>W0EVU9_9BACT</name>
<dbReference type="InterPro" id="IPR025358">
    <property type="entry name" value="DUF4262"/>
</dbReference>
<evidence type="ECO:0008006" key="3">
    <source>
        <dbReference type="Google" id="ProtNLM"/>
    </source>
</evidence>
<dbReference type="KEGG" id="nso:NIASO_06680"/>
<dbReference type="AlphaFoldDB" id="W0EVU9"/>
<dbReference type="EMBL" id="CP007035">
    <property type="protein sequence ID" value="AHF14932.1"/>
    <property type="molecule type" value="Genomic_DNA"/>
</dbReference>
<protein>
    <recommendedName>
        <fullName evidence="3">DUF4262 domain-containing protein</fullName>
    </recommendedName>
</protein>
<sequence length="258" mass="30383">MTSEKDHNCRDDDKIIADIEKYGLAVILLEATDYLPSFAYSIGLWRTFQHPEIICFGLTTKTLGGLINDVADLVKNGQTIEINRDYDDFFEKGRVQFIPVDKRNLDDYFGTAIDIYDTDNFPALQFVWTDRNDKFPWEKDFEKEFRYRQPLLDRNADFKFREAKNLAVFTTKQWIEQNKPVIHVIHDADGDWQFLTDDEHSVENIKIVALEEIILRDSTLNGVFDLEFGEQAERGFIGDKWIRNKFKYDDEEIEDDTH</sequence>
<dbReference type="HOGENOM" id="CLU_094847_0_0_10"/>
<keyword evidence="2" id="KW-1185">Reference proteome</keyword>
<reference evidence="1 2" key="1">
    <citation type="submission" date="2013-12" db="EMBL/GenBank/DDBJ databases">
        <authorList>
            <consortium name="DOE Joint Genome Institute"/>
            <person name="Eisen J."/>
            <person name="Huntemann M."/>
            <person name="Han J."/>
            <person name="Chen A."/>
            <person name="Kyrpides N."/>
            <person name="Mavromatis K."/>
            <person name="Markowitz V."/>
            <person name="Palaniappan K."/>
            <person name="Ivanova N."/>
            <person name="Schaumberg A."/>
            <person name="Pati A."/>
            <person name="Liolios K."/>
            <person name="Nordberg H.P."/>
            <person name="Cantor M.N."/>
            <person name="Hua S.X."/>
            <person name="Woyke T."/>
        </authorList>
    </citation>
    <scope>NUCLEOTIDE SEQUENCE [LARGE SCALE GENOMIC DNA]</scope>
    <source>
        <strain evidence="2">DSM 19437</strain>
    </source>
</reference>
<dbReference type="Proteomes" id="UP000003586">
    <property type="component" value="Chromosome"/>
</dbReference>
<dbReference type="RefSeq" id="WP_008585166.1">
    <property type="nucleotide sequence ID" value="NZ_CP007035.1"/>
</dbReference>
<evidence type="ECO:0000313" key="1">
    <source>
        <dbReference type="EMBL" id="AHF14932.1"/>
    </source>
</evidence>
<gene>
    <name evidence="1" type="ORF">NIASO_06680</name>
</gene>
<dbReference type="Pfam" id="PF14081">
    <property type="entry name" value="DUF4262"/>
    <property type="match status" value="1"/>
</dbReference>
<evidence type="ECO:0000313" key="2">
    <source>
        <dbReference type="Proteomes" id="UP000003586"/>
    </source>
</evidence>
<proteinExistence type="predicted"/>
<dbReference type="STRING" id="929713.NIASO_06680"/>
<accession>W0EVU9</accession>
<dbReference type="eggNOG" id="COG4859">
    <property type="taxonomic scope" value="Bacteria"/>
</dbReference>
<dbReference type="OrthoDB" id="9793188at2"/>